<dbReference type="OrthoDB" id="9989144at2759"/>
<comment type="caution">
    <text evidence="4">The sequence shown here is derived from an EMBL/GenBank/DDBJ whole genome shotgun (WGS) entry which is preliminary data.</text>
</comment>
<accession>A0A814UEY3</accession>
<dbReference type="EMBL" id="CAJNOR010000446">
    <property type="protein sequence ID" value="CAF0917242.1"/>
    <property type="molecule type" value="Genomic_DNA"/>
</dbReference>
<evidence type="ECO:0000256" key="2">
    <source>
        <dbReference type="ARBA" id="ARBA00023002"/>
    </source>
</evidence>
<proteinExistence type="inferred from homology"/>
<dbReference type="InterPro" id="IPR002347">
    <property type="entry name" value="SDR_fam"/>
</dbReference>
<dbReference type="SUPFAM" id="SSF51735">
    <property type="entry name" value="NAD(P)-binding Rossmann-fold domains"/>
    <property type="match status" value="1"/>
</dbReference>
<reference evidence="4" key="1">
    <citation type="submission" date="2021-02" db="EMBL/GenBank/DDBJ databases">
        <authorList>
            <person name="Nowell W R."/>
        </authorList>
    </citation>
    <scope>NUCLEOTIDE SEQUENCE</scope>
</reference>
<evidence type="ECO:0000313" key="5">
    <source>
        <dbReference type="Proteomes" id="UP000663828"/>
    </source>
</evidence>
<organism evidence="4 6">
    <name type="scientific">Adineta ricciae</name>
    <name type="common">Rotifer</name>
    <dbReference type="NCBI Taxonomy" id="249248"/>
    <lineage>
        <taxon>Eukaryota</taxon>
        <taxon>Metazoa</taxon>
        <taxon>Spiralia</taxon>
        <taxon>Gnathifera</taxon>
        <taxon>Rotifera</taxon>
        <taxon>Eurotatoria</taxon>
        <taxon>Bdelloidea</taxon>
        <taxon>Adinetida</taxon>
        <taxon>Adinetidae</taxon>
        <taxon>Adineta</taxon>
    </lineage>
</organism>
<dbReference type="PANTHER" id="PTHR24320:SF148">
    <property type="entry name" value="NAD(P)-BINDING ROSSMANN-FOLD SUPERFAMILY PROTEIN"/>
    <property type="match status" value="1"/>
</dbReference>
<dbReference type="InterPro" id="IPR036291">
    <property type="entry name" value="NAD(P)-bd_dom_sf"/>
</dbReference>
<dbReference type="Gene3D" id="3.40.50.720">
    <property type="entry name" value="NAD(P)-binding Rossmann-like Domain"/>
    <property type="match status" value="1"/>
</dbReference>
<dbReference type="GO" id="GO:0016491">
    <property type="term" value="F:oxidoreductase activity"/>
    <property type="evidence" value="ECO:0007669"/>
    <property type="project" value="UniProtKB-KW"/>
</dbReference>
<dbReference type="Proteomes" id="UP000663828">
    <property type="component" value="Unassembled WGS sequence"/>
</dbReference>
<dbReference type="PANTHER" id="PTHR24320">
    <property type="entry name" value="RETINOL DEHYDROGENASE"/>
    <property type="match status" value="1"/>
</dbReference>
<protein>
    <submittedName>
        <fullName evidence="4">Uncharacterized protein</fullName>
    </submittedName>
</protein>
<dbReference type="Pfam" id="PF00106">
    <property type="entry name" value="adh_short"/>
    <property type="match status" value="1"/>
</dbReference>
<evidence type="ECO:0000313" key="4">
    <source>
        <dbReference type="EMBL" id="CAF1175901.1"/>
    </source>
</evidence>
<gene>
    <name evidence="4" type="ORF">EDS130_LOCUS23963</name>
    <name evidence="3" type="ORF">XAT740_LOCUS8848</name>
</gene>
<dbReference type="AlphaFoldDB" id="A0A814UEY3"/>
<sequence>MGINSSQTLRRKNLTAQDIIHECNEQSKVKQSYILVTGATSGIGIETGRTLALAGAKVYLMGRSETKLQEVITNINKELQQSTTGGSVQGVLCDLNSLASIKTFAQKFIQDNMPLNILILNAGIFNYKFAQTIDGLEQVMGVNHIGHAYLTKLLMPVLIANNPSRIVVVSSELQWGPPLNYQALEQMSSASTNRSKSWGMLRSYQQSKLANVLFARALAARYKDKQITAYSLHPGVIDTNLTSQLPLQGVLKKFIPKKTPEQGAATSVFCAIKPGLETENGRFFQDSTVTDLGDKWTEDDLDTFWKWTEKIIDERTANLS</sequence>
<keyword evidence="2" id="KW-0560">Oxidoreductase</keyword>
<keyword evidence="5" id="KW-1185">Reference proteome</keyword>
<dbReference type="EMBL" id="CAJNOJ010000133">
    <property type="protein sequence ID" value="CAF1175901.1"/>
    <property type="molecule type" value="Genomic_DNA"/>
</dbReference>
<name>A0A814UEY3_ADIRI</name>
<evidence type="ECO:0000313" key="3">
    <source>
        <dbReference type="EMBL" id="CAF0917242.1"/>
    </source>
</evidence>
<dbReference type="PRINTS" id="PR00081">
    <property type="entry name" value="GDHRDH"/>
</dbReference>
<dbReference type="Proteomes" id="UP000663852">
    <property type="component" value="Unassembled WGS sequence"/>
</dbReference>
<evidence type="ECO:0000313" key="6">
    <source>
        <dbReference type="Proteomes" id="UP000663852"/>
    </source>
</evidence>
<comment type="similarity">
    <text evidence="1">Belongs to the short-chain dehydrogenases/reductases (SDR) family.</text>
</comment>
<evidence type="ECO:0000256" key="1">
    <source>
        <dbReference type="ARBA" id="ARBA00006484"/>
    </source>
</evidence>